<feature type="non-terminal residue" evidence="1">
    <location>
        <position position="84"/>
    </location>
</feature>
<dbReference type="EMBL" id="JAULSX010000009">
    <property type="protein sequence ID" value="KAK3485873.1"/>
    <property type="molecule type" value="Genomic_DNA"/>
</dbReference>
<sequence>MNTLSPGFLRVSRLSVVLTSQLQQVNTVGARRPSTERPACREKKSNELSVMLAPICGLQAGAHRNIASNSPGLAHLTGRRLAVV</sequence>
<accession>A0AAJ0MM98</accession>
<protein>
    <submittedName>
        <fullName evidence="1">Uncharacterized protein</fullName>
    </submittedName>
</protein>
<keyword evidence="2" id="KW-1185">Reference proteome</keyword>
<reference evidence="1 2" key="1">
    <citation type="journal article" date="2023" name="Mol. Phylogenet. Evol.">
        <title>Genome-scale phylogeny and comparative genomics of the fungal order Sordariales.</title>
        <authorList>
            <person name="Hensen N."/>
            <person name="Bonometti L."/>
            <person name="Westerberg I."/>
            <person name="Brannstrom I.O."/>
            <person name="Guillou S."/>
            <person name="Cros-Aarteil S."/>
            <person name="Calhoun S."/>
            <person name="Haridas S."/>
            <person name="Kuo A."/>
            <person name="Mondo S."/>
            <person name="Pangilinan J."/>
            <person name="Riley R."/>
            <person name="LaButti K."/>
            <person name="Andreopoulos B."/>
            <person name="Lipzen A."/>
            <person name="Chen C."/>
            <person name="Yan M."/>
            <person name="Daum C."/>
            <person name="Ng V."/>
            <person name="Clum A."/>
            <person name="Steindorff A."/>
            <person name="Ohm R.A."/>
            <person name="Martin F."/>
            <person name="Silar P."/>
            <person name="Natvig D.O."/>
            <person name="Lalanne C."/>
            <person name="Gautier V."/>
            <person name="Ament-Velasquez S.L."/>
            <person name="Kruys A."/>
            <person name="Hutchinson M.I."/>
            <person name="Powell A.J."/>
            <person name="Barry K."/>
            <person name="Miller A.N."/>
            <person name="Grigoriev I.V."/>
            <person name="Debuchy R."/>
            <person name="Gladieux P."/>
            <person name="Hiltunen Thoren M."/>
            <person name="Johannesson H."/>
        </authorList>
    </citation>
    <scope>NUCLEOTIDE SEQUENCE [LARGE SCALE GENOMIC DNA]</scope>
    <source>
        <strain evidence="1 2">FGSC 10403</strain>
    </source>
</reference>
<evidence type="ECO:0000313" key="2">
    <source>
        <dbReference type="Proteomes" id="UP001285908"/>
    </source>
</evidence>
<gene>
    <name evidence="1" type="ORF">B0T23DRAFT_389065</name>
</gene>
<proteinExistence type="predicted"/>
<organism evidence="1 2">
    <name type="scientific">Neurospora hispaniola</name>
    <dbReference type="NCBI Taxonomy" id="588809"/>
    <lineage>
        <taxon>Eukaryota</taxon>
        <taxon>Fungi</taxon>
        <taxon>Dikarya</taxon>
        <taxon>Ascomycota</taxon>
        <taxon>Pezizomycotina</taxon>
        <taxon>Sordariomycetes</taxon>
        <taxon>Sordariomycetidae</taxon>
        <taxon>Sordariales</taxon>
        <taxon>Sordariaceae</taxon>
        <taxon>Neurospora</taxon>
    </lineage>
</organism>
<dbReference type="AlphaFoldDB" id="A0AAJ0MM98"/>
<comment type="caution">
    <text evidence="1">The sequence shown here is derived from an EMBL/GenBank/DDBJ whole genome shotgun (WGS) entry which is preliminary data.</text>
</comment>
<evidence type="ECO:0000313" key="1">
    <source>
        <dbReference type="EMBL" id="KAK3485873.1"/>
    </source>
</evidence>
<name>A0AAJ0MM98_9PEZI</name>
<dbReference type="RefSeq" id="XP_062688636.1">
    <property type="nucleotide sequence ID" value="XM_062837786.1"/>
</dbReference>
<dbReference type="GeneID" id="87875408"/>
<dbReference type="Proteomes" id="UP001285908">
    <property type="component" value="Unassembled WGS sequence"/>
</dbReference>